<name>A0ACC4BXQ1_POPAL</name>
<proteinExistence type="predicted"/>
<dbReference type="Proteomes" id="UP000309997">
    <property type="component" value="Unassembled WGS sequence"/>
</dbReference>
<sequence>MGDGVVKRSVVKELRVYSVGQRLAYRKKRCGTVGKLWLALIGMLSAAAADLGGKGDFTVRRWVYGDFGGTVMVEEWTQDYGAS</sequence>
<dbReference type="EMBL" id="RCHU02000008">
    <property type="protein sequence ID" value="KAL3582939.1"/>
    <property type="molecule type" value="Genomic_DNA"/>
</dbReference>
<evidence type="ECO:0000313" key="1">
    <source>
        <dbReference type="EMBL" id="KAL3582939.1"/>
    </source>
</evidence>
<protein>
    <submittedName>
        <fullName evidence="1">Uncharacterized protein</fullName>
    </submittedName>
</protein>
<reference evidence="1 2" key="1">
    <citation type="journal article" date="2024" name="Plant Biotechnol. J.">
        <title>Genome and CRISPR/Cas9 system of a widespread forest tree (Populus alba) in the world.</title>
        <authorList>
            <person name="Liu Y.J."/>
            <person name="Jiang P.F."/>
            <person name="Han X.M."/>
            <person name="Li X.Y."/>
            <person name="Wang H.M."/>
            <person name="Wang Y.J."/>
            <person name="Wang X.X."/>
            <person name="Zeng Q.Y."/>
        </authorList>
    </citation>
    <scope>NUCLEOTIDE SEQUENCE [LARGE SCALE GENOMIC DNA]</scope>
    <source>
        <strain evidence="2">cv. PAL-ZL1</strain>
    </source>
</reference>
<organism evidence="1 2">
    <name type="scientific">Populus alba</name>
    <name type="common">White poplar</name>
    <dbReference type="NCBI Taxonomy" id="43335"/>
    <lineage>
        <taxon>Eukaryota</taxon>
        <taxon>Viridiplantae</taxon>
        <taxon>Streptophyta</taxon>
        <taxon>Embryophyta</taxon>
        <taxon>Tracheophyta</taxon>
        <taxon>Spermatophyta</taxon>
        <taxon>Magnoliopsida</taxon>
        <taxon>eudicotyledons</taxon>
        <taxon>Gunneridae</taxon>
        <taxon>Pentapetalae</taxon>
        <taxon>rosids</taxon>
        <taxon>fabids</taxon>
        <taxon>Malpighiales</taxon>
        <taxon>Salicaceae</taxon>
        <taxon>Saliceae</taxon>
        <taxon>Populus</taxon>
    </lineage>
</organism>
<gene>
    <name evidence="1" type="ORF">D5086_017271</name>
</gene>
<accession>A0ACC4BXQ1</accession>
<evidence type="ECO:0000313" key="2">
    <source>
        <dbReference type="Proteomes" id="UP000309997"/>
    </source>
</evidence>
<comment type="caution">
    <text evidence="1">The sequence shown here is derived from an EMBL/GenBank/DDBJ whole genome shotgun (WGS) entry which is preliminary data.</text>
</comment>
<keyword evidence="2" id="KW-1185">Reference proteome</keyword>